<name>A0A6N9YMK5_9ACTN</name>
<accession>A0A6N9YMK5</accession>
<dbReference type="SUPFAM" id="SSF53067">
    <property type="entry name" value="Actin-like ATPase domain"/>
    <property type="match status" value="1"/>
</dbReference>
<dbReference type="InterPro" id="IPR002731">
    <property type="entry name" value="ATPase_BadF"/>
</dbReference>
<evidence type="ECO:0000313" key="3">
    <source>
        <dbReference type="EMBL" id="NED96223.1"/>
    </source>
</evidence>
<dbReference type="Proteomes" id="UP000469185">
    <property type="component" value="Unassembled WGS sequence"/>
</dbReference>
<evidence type="ECO:0000259" key="2">
    <source>
        <dbReference type="Pfam" id="PF01869"/>
    </source>
</evidence>
<dbReference type="Gene3D" id="3.30.420.40">
    <property type="match status" value="2"/>
</dbReference>
<dbReference type="InterPro" id="IPR052519">
    <property type="entry name" value="Euk-type_GlcNAc_Kinase"/>
</dbReference>
<reference evidence="3 4" key="1">
    <citation type="submission" date="2020-02" db="EMBL/GenBank/DDBJ databases">
        <authorList>
            <person name="Li X.-J."/>
            <person name="Feng X.-M."/>
        </authorList>
    </citation>
    <scope>NUCLEOTIDE SEQUENCE [LARGE SCALE GENOMIC DNA]</scope>
    <source>
        <strain evidence="3 4">CGMCC 4.7225</strain>
    </source>
</reference>
<proteinExistence type="predicted"/>
<organism evidence="3 4">
    <name type="scientific">Phytoactinopolyspora alkaliphila</name>
    <dbReference type="NCBI Taxonomy" id="1783498"/>
    <lineage>
        <taxon>Bacteria</taxon>
        <taxon>Bacillati</taxon>
        <taxon>Actinomycetota</taxon>
        <taxon>Actinomycetes</taxon>
        <taxon>Jiangellales</taxon>
        <taxon>Jiangellaceae</taxon>
        <taxon>Phytoactinopolyspora</taxon>
    </lineage>
</organism>
<dbReference type="EMBL" id="JAAGOB010000006">
    <property type="protein sequence ID" value="NED96223.1"/>
    <property type="molecule type" value="Genomic_DNA"/>
</dbReference>
<gene>
    <name evidence="3" type="ORF">G1H11_12970</name>
</gene>
<dbReference type="AlphaFoldDB" id="A0A6N9YMK5"/>
<feature type="domain" description="ATPase BadF/BadG/BcrA/BcrD type" evidence="2">
    <location>
        <begin position="33"/>
        <end position="267"/>
    </location>
</feature>
<dbReference type="PANTHER" id="PTHR43190:SF3">
    <property type="entry name" value="N-ACETYL-D-GLUCOSAMINE KINASE"/>
    <property type="match status" value="1"/>
</dbReference>
<feature type="region of interest" description="Disordered" evidence="1">
    <location>
        <begin position="1"/>
        <end position="26"/>
    </location>
</feature>
<protein>
    <recommendedName>
        <fullName evidence="2">ATPase BadF/BadG/BcrA/BcrD type domain-containing protein</fullName>
    </recommendedName>
</protein>
<dbReference type="InterPro" id="IPR043129">
    <property type="entry name" value="ATPase_NBD"/>
</dbReference>
<keyword evidence="4" id="KW-1185">Reference proteome</keyword>
<dbReference type="PANTHER" id="PTHR43190">
    <property type="entry name" value="N-ACETYL-D-GLUCOSAMINE KINASE"/>
    <property type="match status" value="1"/>
</dbReference>
<evidence type="ECO:0000256" key="1">
    <source>
        <dbReference type="SAM" id="MobiDB-lite"/>
    </source>
</evidence>
<sequence length="342" mass="34885">MHAGACPGRAGHASRNSPGDHRCAGGRPVTIAGIDIGGGGIRVRIESGENSTRHDDTSPVPRANGQVDVSRLAPRIVAAVNAATASAAEVFDAVAIGMTGIPGLDDAPAQLSKALRTEIRTAAVVVAGDALTTHIGSLGYRAGAVVAAGTGAIALGTDFDRIWRQADGWGYALGDDGGGAWIGSRGLRAALRAHDGRPGGSADLLGRLCETFGHPAELVARTYEAPSPAHLLARFAPIVADAARAGDGAAAAIWRDAGRHLAEAATAAAFGPEPWVSWGGRLFDAGSLLLDPFTATVGELAPKARIVAPRGSSADGALTLARRAARRELAHRPPHLHLMTDE</sequence>
<evidence type="ECO:0000313" key="4">
    <source>
        <dbReference type="Proteomes" id="UP000469185"/>
    </source>
</evidence>
<comment type="caution">
    <text evidence="3">The sequence shown here is derived from an EMBL/GenBank/DDBJ whole genome shotgun (WGS) entry which is preliminary data.</text>
</comment>
<dbReference type="Pfam" id="PF01869">
    <property type="entry name" value="BcrAD_BadFG"/>
    <property type="match status" value="1"/>
</dbReference>